<protein>
    <recommendedName>
        <fullName evidence="3">Lipoprotein</fullName>
    </recommendedName>
</protein>
<evidence type="ECO:0000313" key="2">
    <source>
        <dbReference type="Proteomes" id="UP000030475"/>
    </source>
</evidence>
<comment type="caution">
    <text evidence="1">The sequence shown here is derived from an EMBL/GenBank/DDBJ whole genome shotgun (WGS) entry which is preliminary data.</text>
</comment>
<dbReference type="Proteomes" id="UP000030475">
    <property type="component" value="Unassembled WGS sequence"/>
</dbReference>
<evidence type="ECO:0008006" key="3">
    <source>
        <dbReference type="Google" id="ProtNLM"/>
    </source>
</evidence>
<proteinExistence type="predicted"/>
<accession>A0AA40MG73</accession>
<organism evidence="1 2">
    <name type="scientific">Burkholderia pseudomallei</name>
    <name type="common">Pseudomonas pseudomallei</name>
    <dbReference type="NCBI Taxonomy" id="28450"/>
    <lineage>
        <taxon>Bacteria</taxon>
        <taxon>Pseudomonadati</taxon>
        <taxon>Pseudomonadota</taxon>
        <taxon>Betaproteobacteria</taxon>
        <taxon>Burkholderiales</taxon>
        <taxon>Burkholderiaceae</taxon>
        <taxon>Burkholderia</taxon>
        <taxon>pseudomallei group</taxon>
    </lineage>
</organism>
<gene>
    <name evidence="1" type="ORF">Y036_4456</name>
</gene>
<dbReference type="AlphaFoldDB" id="A0AA40MG73"/>
<dbReference type="EMBL" id="JQIM01000009">
    <property type="protein sequence ID" value="KGX11196.1"/>
    <property type="molecule type" value="Genomic_DNA"/>
</dbReference>
<reference evidence="1 2" key="1">
    <citation type="submission" date="2014-08" db="EMBL/GenBank/DDBJ databases">
        <authorList>
            <person name="Bunnell A."/>
            <person name="Chain P.S."/>
            <person name="Chertkov O."/>
            <person name="Currie B.J."/>
            <person name="Daligault H.E."/>
            <person name="Davenport K.W."/>
            <person name="Davis C."/>
            <person name="Gleasner C.D."/>
            <person name="Johnson S.L."/>
            <person name="Kaestli M."/>
            <person name="Koren S."/>
            <person name="Kunde Y.A."/>
            <person name="Mayo M."/>
            <person name="McMurry K.K."/>
            <person name="Price E.P."/>
            <person name="Reitenga K.G."/>
            <person name="Robison R."/>
            <person name="Rosovitz M.J."/>
            <person name="Sarovich D.S."/>
            <person name="Teshima H."/>
        </authorList>
    </citation>
    <scope>NUCLEOTIDE SEQUENCE [LARGE SCALE GENOMIC DNA]</scope>
    <source>
        <strain evidence="1 2">MSHR44</strain>
    </source>
</reference>
<name>A0AA40MG73_BURPE</name>
<dbReference type="PROSITE" id="PS51257">
    <property type="entry name" value="PROKAR_LIPOPROTEIN"/>
    <property type="match status" value="1"/>
</dbReference>
<sequence length="224" mass="24451">MGMLISKIAVYVGGMGGISGCRLCAGACAAMECFADIRSFFSFHAIRNGIMQPRSSRPCLPCNPRRSTRQRRGNRPLRMHASCMFESHRMHVGGASHLRGACKRALPASVAAPPAGDEWRKQPRVPRAAPLLSKRLRRAHRTIATGRRPRNLRAHALRADAQRRAFAQASRASLLRSCALALLRSCALVLLRSCAFTSSPAARFARRRPAFGESAQPAFVGPPI</sequence>
<evidence type="ECO:0000313" key="1">
    <source>
        <dbReference type="EMBL" id="KGX11196.1"/>
    </source>
</evidence>